<reference evidence="5 6" key="1">
    <citation type="submission" date="2021-01" db="EMBL/GenBank/DDBJ databases">
        <title>Whole genome shotgun sequence of Verrucosispora lutea NBRC 106530.</title>
        <authorList>
            <person name="Komaki H."/>
            <person name="Tamura T."/>
        </authorList>
    </citation>
    <scope>NUCLEOTIDE SEQUENCE [LARGE SCALE GENOMIC DNA]</scope>
    <source>
        <strain evidence="5 6">NBRC 106530</strain>
    </source>
</reference>
<feature type="domain" description="YncI copper-binding" evidence="4">
    <location>
        <begin position="98"/>
        <end position="147"/>
    </location>
</feature>
<comment type="caution">
    <text evidence="5">The sequence shown here is derived from an EMBL/GenBank/DDBJ whole genome shotgun (WGS) entry which is preliminary data.</text>
</comment>
<evidence type="ECO:0000313" key="5">
    <source>
        <dbReference type="EMBL" id="GIJ24095.1"/>
    </source>
</evidence>
<feature type="chain" id="PRO_5047282410" description="YncI copper-binding domain-containing protein" evidence="3">
    <location>
        <begin position="25"/>
        <end position="207"/>
    </location>
</feature>
<keyword evidence="2" id="KW-0812">Transmembrane</keyword>
<protein>
    <recommendedName>
        <fullName evidence="4">YncI copper-binding domain-containing protein</fullName>
    </recommendedName>
</protein>
<keyword evidence="6" id="KW-1185">Reference proteome</keyword>
<dbReference type="EMBL" id="BOPB01000030">
    <property type="protein sequence ID" value="GIJ24095.1"/>
    <property type="molecule type" value="Genomic_DNA"/>
</dbReference>
<sequence>MNPRRWVRTVGVATAASIGYLALGAVPAAAHVEVAGARPNGDGTTTVTFSFDHSCDGSPTTELIVALPGGVSATDTVPPDGWAATIAGDRITFTGPGQETAEVGVTARIVARAGDTLHFPVLQRCADGGAYDWIDITADSERPAPRLIATNAVLAAQPEPSAGSPVAAAGDPDRAQGGGATLRQASAVLIVFVAAAAVAGFVSVRRQ</sequence>
<keyword evidence="2" id="KW-0472">Membrane</keyword>
<keyword evidence="3" id="KW-0732">Signal</keyword>
<dbReference type="Proteomes" id="UP000643165">
    <property type="component" value="Unassembled WGS sequence"/>
</dbReference>
<evidence type="ECO:0000256" key="1">
    <source>
        <dbReference type="SAM" id="MobiDB-lite"/>
    </source>
</evidence>
<evidence type="ECO:0000313" key="6">
    <source>
        <dbReference type="Proteomes" id="UP000643165"/>
    </source>
</evidence>
<dbReference type="Gene3D" id="2.60.40.2230">
    <property type="entry name" value="Uncharacterised protein YcnI-like PF07987, DUF1775"/>
    <property type="match status" value="1"/>
</dbReference>
<dbReference type="InterPro" id="IPR038507">
    <property type="entry name" value="YcnI-like_sf"/>
</dbReference>
<dbReference type="InterPro" id="IPR012533">
    <property type="entry name" value="YcnI-copper_dom"/>
</dbReference>
<feature type="signal peptide" evidence="3">
    <location>
        <begin position="1"/>
        <end position="24"/>
    </location>
</feature>
<name>A0ABQ4J257_9ACTN</name>
<evidence type="ECO:0000256" key="2">
    <source>
        <dbReference type="SAM" id="Phobius"/>
    </source>
</evidence>
<feature type="transmembrane region" description="Helical" evidence="2">
    <location>
        <begin position="185"/>
        <end position="204"/>
    </location>
</feature>
<dbReference type="RefSeq" id="WP_204003363.1">
    <property type="nucleotide sequence ID" value="NZ_BOPB01000030.1"/>
</dbReference>
<evidence type="ECO:0000256" key="3">
    <source>
        <dbReference type="SAM" id="SignalP"/>
    </source>
</evidence>
<evidence type="ECO:0000259" key="4">
    <source>
        <dbReference type="Pfam" id="PF07987"/>
    </source>
</evidence>
<accession>A0ABQ4J257</accession>
<feature type="domain" description="YncI copper-binding" evidence="4">
    <location>
        <begin position="31"/>
        <end position="88"/>
    </location>
</feature>
<organism evidence="5 6">
    <name type="scientific">Micromonospora lutea</name>
    <dbReference type="NCBI Taxonomy" id="419825"/>
    <lineage>
        <taxon>Bacteria</taxon>
        <taxon>Bacillati</taxon>
        <taxon>Actinomycetota</taxon>
        <taxon>Actinomycetes</taxon>
        <taxon>Micromonosporales</taxon>
        <taxon>Micromonosporaceae</taxon>
        <taxon>Micromonospora</taxon>
    </lineage>
</organism>
<gene>
    <name evidence="5" type="ORF">Vlu01_47190</name>
</gene>
<keyword evidence="2" id="KW-1133">Transmembrane helix</keyword>
<dbReference type="Pfam" id="PF07987">
    <property type="entry name" value="DUF1775"/>
    <property type="match status" value="2"/>
</dbReference>
<proteinExistence type="predicted"/>
<feature type="region of interest" description="Disordered" evidence="1">
    <location>
        <begin position="159"/>
        <end position="178"/>
    </location>
</feature>